<dbReference type="AlphaFoldDB" id="A0A0E9VTV4"/>
<protein>
    <submittedName>
        <fullName evidence="1">Uncharacterized protein</fullName>
    </submittedName>
</protein>
<name>A0A0E9VTV4_ANGAN</name>
<sequence length="21" mass="2520">MVFSKVHLKIIAHLMKDPRQK</sequence>
<accession>A0A0E9VTV4</accession>
<reference evidence="1" key="1">
    <citation type="submission" date="2014-11" db="EMBL/GenBank/DDBJ databases">
        <authorList>
            <person name="Amaro Gonzalez C."/>
        </authorList>
    </citation>
    <scope>NUCLEOTIDE SEQUENCE</scope>
</reference>
<dbReference type="EMBL" id="GBXM01026983">
    <property type="protein sequence ID" value="JAH81594.1"/>
    <property type="molecule type" value="Transcribed_RNA"/>
</dbReference>
<proteinExistence type="predicted"/>
<evidence type="ECO:0000313" key="1">
    <source>
        <dbReference type="EMBL" id="JAH81594.1"/>
    </source>
</evidence>
<organism evidence="1">
    <name type="scientific">Anguilla anguilla</name>
    <name type="common">European freshwater eel</name>
    <name type="synonym">Muraena anguilla</name>
    <dbReference type="NCBI Taxonomy" id="7936"/>
    <lineage>
        <taxon>Eukaryota</taxon>
        <taxon>Metazoa</taxon>
        <taxon>Chordata</taxon>
        <taxon>Craniata</taxon>
        <taxon>Vertebrata</taxon>
        <taxon>Euteleostomi</taxon>
        <taxon>Actinopterygii</taxon>
        <taxon>Neopterygii</taxon>
        <taxon>Teleostei</taxon>
        <taxon>Anguilliformes</taxon>
        <taxon>Anguillidae</taxon>
        <taxon>Anguilla</taxon>
    </lineage>
</organism>
<reference evidence="1" key="2">
    <citation type="journal article" date="2015" name="Fish Shellfish Immunol.">
        <title>Early steps in the European eel (Anguilla anguilla)-Vibrio vulnificus interaction in the gills: Role of the RtxA13 toxin.</title>
        <authorList>
            <person name="Callol A."/>
            <person name="Pajuelo D."/>
            <person name="Ebbesson L."/>
            <person name="Teles M."/>
            <person name="MacKenzie S."/>
            <person name="Amaro C."/>
        </authorList>
    </citation>
    <scope>NUCLEOTIDE SEQUENCE</scope>
</reference>